<proteinExistence type="predicted"/>
<dbReference type="AlphaFoldDB" id="A0A0W8G6E0"/>
<dbReference type="GO" id="GO:0042597">
    <property type="term" value="C:periplasmic space"/>
    <property type="evidence" value="ECO:0007669"/>
    <property type="project" value="UniProtKB-SubCell"/>
</dbReference>
<evidence type="ECO:0000313" key="6">
    <source>
        <dbReference type="EMBL" id="KUG28604.1"/>
    </source>
</evidence>
<sequence>MPMIAPPVSRPARAIHLLGAALFVCLISLPLFDAVFHVAPEVNVMEGGPGPSPFAEPGPAGLLRAFNVLRGGYLEKSFGFRKLLVRYENYLNYCLLDSSTADLPVVAGPRGWLFLARENPVLNTVDDYRGTRLFTEPELAAWTAEFTARRDWLKKRGIPYLVVVAPNKQTIYPEELPARYNRAGPATRTDQLVAALAGAGVAVADMRPAMLDLKKIVQAYYRTDSHWTPVGARAAAGDILAVLAGLVPGLAADVPRDHRVVPVPGLGGDLAAMLGLGDCFAEDKFSLVPEGGFQAVRADATGLAGQKDIAPADVFERPGSGLPRAVIFRDSFGQDLIPFLSEHFSRVVYQWPFPSTAKEPRRFDRELILAEKPDVVVDEIAERYFTVPLLQ</sequence>
<accession>A0A0W8G6E0</accession>
<dbReference type="GO" id="GO:0016740">
    <property type="term" value="F:transferase activity"/>
    <property type="evidence" value="ECO:0007669"/>
    <property type="project" value="UniProtKB-KW"/>
</dbReference>
<name>A0A0W8G6E0_9ZZZZ</name>
<keyword evidence="2" id="KW-0808">Transferase</keyword>
<evidence type="ECO:0000256" key="4">
    <source>
        <dbReference type="ARBA" id="ARBA00022764"/>
    </source>
</evidence>
<evidence type="ECO:0000256" key="3">
    <source>
        <dbReference type="ARBA" id="ARBA00022729"/>
    </source>
</evidence>
<evidence type="ECO:0000259" key="5">
    <source>
        <dbReference type="Pfam" id="PF16822"/>
    </source>
</evidence>
<comment type="subcellular location">
    <subcellularLocation>
        <location evidence="1">Periplasm</location>
    </subcellularLocation>
</comment>
<feature type="domain" description="AlgX/AlgJ SGNH hydrolase-like" evidence="5">
    <location>
        <begin position="105"/>
        <end position="279"/>
    </location>
</feature>
<keyword evidence="4" id="KW-0574">Periplasm</keyword>
<organism evidence="6">
    <name type="scientific">hydrocarbon metagenome</name>
    <dbReference type="NCBI Taxonomy" id="938273"/>
    <lineage>
        <taxon>unclassified sequences</taxon>
        <taxon>metagenomes</taxon>
        <taxon>ecological metagenomes</taxon>
    </lineage>
</organism>
<dbReference type="InterPro" id="IPR031811">
    <property type="entry name" value="ALGX/ALGJ_SGNH-like"/>
</dbReference>
<evidence type="ECO:0000256" key="1">
    <source>
        <dbReference type="ARBA" id="ARBA00004418"/>
    </source>
</evidence>
<protein>
    <recommendedName>
        <fullName evidence="5">AlgX/AlgJ SGNH hydrolase-like domain-containing protein</fullName>
    </recommendedName>
</protein>
<keyword evidence="3" id="KW-0732">Signal</keyword>
<dbReference type="EMBL" id="LNQE01000200">
    <property type="protein sequence ID" value="KUG28604.1"/>
    <property type="molecule type" value="Genomic_DNA"/>
</dbReference>
<reference evidence="6" key="1">
    <citation type="journal article" date="2015" name="Proc. Natl. Acad. Sci. U.S.A.">
        <title>Networks of energetic and metabolic interactions define dynamics in microbial communities.</title>
        <authorList>
            <person name="Embree M."/>
            <person name="Liu J.K."/>
            <person name="Al-Bassam M.M."/>
            <person name="Zengler K."/>
        </authorList>
    </citation>
    <scope>NUCLEOTIDE SEQUENCE</scope>
</reference>
<gene>
    <name evidence="6" type="ORF">ASZ90_001512</name>
</gene>
<comment type="caution">
    <text evidence="6">The sequence shown here is derived from an EMBL/GenBank/DDBJ whole genome shotgun (WGS) entry which is preliminary data.</text>
</comment>
<dbReference type="Pfam" id="PF16822">
    <property type="entry name" value="ALGX"/>
    <property type="match status" value="1"/>
</dbReference>
<evidence type="ECO:0000256" key="2">
    <source>
        <dbReference type="ARBA" id="ARBA00022679"/>
    </source>
</evidence>